<evidence type="ECO:0000313" key="2">
    <source>
        <dbReference type="EMBL" id="NGP89635.1"/>
    </source>
</evidence>
<name>A0A6M1T854_9BACT</name>
<evidence type="ECO:0000256" key="1">
    <source>
        <dbReference type="SAM" id="Phobius"/>
    </source>
</evidence>
<sequence length="195" mass="20915">MEESQQQTVNEQPSYWTSVGIAALIFGILYFAISLIGGYAMINSEPSGSMFGNMNQTVSSSIACLVGICGAILAIWHYSKTYGGLSITLGKGALIGLYVAIATAIVVTVLNQFWNVIDPTYTERLMDSMIANFEAMEGVPEGQKQQMVDSIASEFKNSNTLWGITKGFLMNTVILGIGNLITGMIGAKIFGKDEG</sequence>
<accession>A0A6M1T854</accession>
<protein>
    <submittedName>
        <fullName evidence="2">DUF4199 domain-containing protein</fullName>
    </submittedName>
</protein>
<feature type="transmembrane region" description="Helical" evidence="1">
    <location>
        <begin position="168"/>
        <end position="190"/>
    </location>
</feature>
<feature type="transmembrane region" description="Helical" evidence="1">
    <location>
        <begin position="97"/>
        <end position="117"/>
    </location>
</feature>
<dbReference type="Pfam" id="PF13858">
    <property type="entry name" value="DUF4199"/>
    <property type="match status" value="1"/>
</dbReference>
<keyword evidence="3" id="KW-1185">Reference proteome</keyword>
<dbReference type="EMBL" id="JAALLS010000022">
    <property type="protein sequence ID" value="NGP89635.1"/>
    <property type="molecule type" value="Genomic_DNA"/>
</dbReference>
<proteinExistence type="predicted"/>
<comment type="caution">
    <text evidence="2">The sequence shown here is derived from an EMBL/GenBank/DDBJ whole genome shotgun (WGS) entry which is preliminary data.</text>
</comment>
<keyword evidence="1" id="KW-1133">Transmembrane helix</keyword>
<dbReference type="RefSeq" id="WP_165270586.1">
    <property type="nucleotide sequence ID" value="NZ_JAALLS010000022.1"/>
</dbReference>
<dbReference type="InterPro" id="IPR025250">
    <property type="entry name" value="DUF4199"/>
</dbReference>
<dbReference type="AlphaFoldDB" id="A0A6M1T854"/>
<organism evidence="2 3">
    <name type="scientific">Fodinibius halophilus</name>
    <dbReference type="NCBI Taxonomy" id="1736908"/>
    <lineage>
        <taxon>Bacteria</taxon>
        <taxon>Pseudomonadati</taxon>
        <taxon>Balneolota</taxon>
        <taxon>Balneolia</taxon>
        <taxon>Balneolales</taxon>
        <taxon>Balneolaceae</taxon>
        <taxon>Fodinibius</taxon>
    </lineage>
</organism>
<keyword evidence="1" id="KW-0812">Transmembrane</keyword>
<dbReference type="Proteomes" id="UP000479132">
    <property type="component" value="Unassembled WGS sequence"/>
</dbReference>
<evidence type="ECO:0000313" key="3">
    <source>
        <dbReference type="Proteomes" id="UP000479132"/>
    </source>
</evidence>
<gene>
    <name evidence="2" type="ORF">G3569_14850</name>
</gene>
<feature type="transmembrane region" description="Helical" evidence="1">
    <location>
        <begin position="54"/>
        <end position="76"/>
    </location>
</feature>
<keyword evidence="1" id="KW-0472">Membrane</keyword>
<feature type="transmembrane region" description="Helical" evidence="1">
    <location>
        <begin position="21"/>
        <end position="42"/>
    </location>
</feature>
<reference evidence="2 3" key="1">
    <citation type="submission" date="2020-02" db="EMBL/GenBank/DDBJ databases">
        <title>Aliifodinibius halophilus 2W32, complete genome.</title>
        <authorList>
            <person name="Li Y."/>
            <person name="Wu S."/>
        </authorList>
    </citation>
    <scope>NUCLEOTIDE SEQUENCE [LARGE SCALE GENOMIC DNA]</scope>
    <source>
        <strain evidence="2 3">2W32</strain>
    </source>
</reference>